<dbReference type="InterPro" id="IPR001810">
    <property type="entry name" value="F-box_dom"/>
</dbReference>
<dbReference type="Proteomes" id="UP001168972">
    <property type="component" value="Unassembled WGS sequence"/>
</dbReference>
<reference evidence="2" key="2">
    <citation type="submission" date="2023-03" db="EMBL/GenBank/DDBJ databases">
        <authorList>
            <person name="Inwood S.N."/>
            <person name="Skelly J.G."/>
            <person name="Guhlin J."/>
            <person name="Harrop T.W.R."/>
            <person name="Goldson S.G."/>
            <person name="Dearden P.K."/>
        </authorList>
    </citation>
    <scope>NUCLEOTIDE SEQUENCE</scope>
    <source>
        <strain evidence="2">Lincoln</strain>
        <tissue evidence="2">Whole body</tissue>
    </source>
</reference>
<reference evidence="2" key="1">
    <citation type="journal article" date="2023" name="bioRxiv">
        <title>Scaffold-level genome assemblies of two parasitoid biocontrol wasps reveal the parthenogenesis mechanism and an associated novel virus.</title>
        <authorList>
            <person name="Inwood S."/>
            <person name="Skelly J."/>
            <person name="Guhlin J."/>
            <person name="Harrop T."/>
            <person name="Goldson S."/>
            <person name="Dearden P."/>
        </authorList>
    </citation>
    <scope>NUCLEOTIDE SEQUENCE</scope>
    <source>
        <strain evidence="2">Lincoln</strain>
        <tissue evidence="2">Whole body</tissue>
    </source>
</reference>
<name>A0AA39G111_MICHY</name>
<gene>
    <name evidence="2" type="ORF">PV327_005131</name>
</gene>
<dbReference type="EMBL" id="JAQQBR010000003">
    <property type="protein sequence ID" value="KAK0179373.1"/>
    <property type="molecule type" value="Genomic_DNA"/>
</dbReference>
<dbReference type="Gene3D" id="3.80.10.10">
    <property type="entry name" value="Ribonuclease Inhibitor"/>
    <property type="match status" value="1"/>
</dbReference>
<dbReference type="Gene3D" id="1.20.1280.50">
    <property type="match status" value="1"/>
</dbReference>
<feature type="domain" description="F-box" evidence="1">
    <location>
        <begin position="7"/>
        <end position="48"/>
    </location>
</feature>
<sequence length="374" mass="43982">MAEIEGLNEDVLLEIFSYLNIHDRQSMGLVCKKWQAVYEIMLDSIHKMCCNVFSDIGHEPFVEIKNNVLFLHTHKRVYTEKPLKKFASNLTKIIIMDFDDSDDLPPSFYELLTKCTKLSFIHLDCHYSQSAEEFLKFLPTDNLEDLSIILNDRYVDLSIDITEYYHIDDEWRLCQLMGTVLAKSKLKSLNLANVNIPEMSWSEEMNTLTKIFIRLKDSEYLNFDVTKLQNLEMLAISCDKMYNDPLLTELMKNCRKLHFIRFDSEEVLSETTLNEMMSLPNLRYLSLSTRDDTYETWHQFSNLEVIRIGQYLEPFSATKDQIKSFLQRSRNLKTYYFSCSELIEMVDQVASDIGHECKMGDFMEMNGWTDVIPF</sequence>
<dbReference type="Pfam" id="PF00646">
    <property type="entry name" value="F-box"/>
    <property type="match status" value="1"/>
</dbReference>
<dbReference type="AlphaFoldDB" id="A0AA39G111"/>
<dbReference type="SUPFAM" id="SSF81383">
    <property type="entry name" value="F-box domain"/>
    <property type="match status" value="1"/>
</dbReference>
<evidence type="ECO:0000259" key="1">
    <source>
        <dbReference type="SMART" id="SM00256"/>
    </source>
</evidence>
<comment type="caution">
    <text evidence="2">The sequence shown here is derived from an EMBL/GenBank/DDBJ whole genome shotgun (WGS) entry which is preliminary data.</text>
</comment>
<evidence type="ECO:0000313" key="2">
    <source>
        <dbReference type="EMBL" id="KAK0179373.1"/>
    </source>
</evidence>
<dbReference type="InterPro" id="IPR036047">
    <property type="entry name" value="F-box-like_dom_sf"/>
</dbReference>
<evidence type="ECO:0000313" key="3">
    <source>
        <dbReference type="Proteomes" id="UP001168972"/>
    </source>
</evidence>
<protein>
    <recommendedName>
        <fullName evidence="1">F-box domain-containing protein</fullName>
    </recommendedName>
</protein>
<accession>A0AA39G111</accession>
<keyword evidence="3" id="KW-1185">Reference proteome</keyword>
<dbReference type="SMART" id="SM00256">
    <property type="entry name" value="FBOX"/>
    <property type="match status" value="1"/>
</dbReference>
<dbReference type="SUPFAM" id="SSF52047">
    <property type="entry name" value="RNI-like"/>
    <property type="match status" value="1"/>
</dbReference>
<organism evidence="2 3">
    <name type="scientific">Microctonus hyperodae</name>
    <name type="common">Parasitoid wasp</name>
    <dbReference type="NCBI Taxonomy" id="165561"/>
    <lineage>
        <taxon>Eukaryota</taxon>
        <taxon>Metazoa</taxon>
        <taxon>Ecdysozoa</taxon>
        <taxon>Arthropoda</taxon>
        <taxon>Hexapoda</taxon>
        <taxon>Insecta</taxon>
        <taxon>Pterygota</taxon>
        <taxon>Neoptera</taxon>
        <taxon>Endopterygota</taxon>
        <taxon>Hymenoptera</taxon>
        <taxon>Apocrita</taxon>
        <taxon>Ichneumonoidea</taxon>
        <taxon>Braconidae</taxon>
        <taxon>Euphorinae</taxon>
        <taxon>Microctonus</taxon>
    </lineage>
</organism>
<proteinExistence type="predicted"/>
<dbReference type="InterPro" id="IPR032675">
    <property type="entry name" value="LRR_dom_sf"/>
</dbReference>